<evidence type="ECO:0000313" key="3">
    <source>
        <dbReference type="Proteomes" id="UP000323917"/>
    </source>
</evidence>
<reference evidence="2 3" key="1">
    <citation type="submission" date="2019-08" db="EMBL/GenBank/DDBJ databases">
        <title>Deep-cultivation of Planctomycetes and their phenomic and genomic characterization uncovers novel biology.</title>
        <authorList>
            <person name="Wiegand S."/>
            <person name="Jogler M."/>
            <person name="Boedeker C."/>
            <person name="Pinto D."/>
            <person name="Vollmers J."/>
            <person name="Rivas-Marin E."/>
            <person name="Kohn T."/>
            <person name="Peeters S.H."/>
            <person name="Heuer A."/>
            <person name="Rast P."/>
            <person name="Oberbeckmann S."/>
            <person name="Bunk B."/>
            <person name="Jeske O."/>
            <person name="Meyerdierks A."/>
            <person name="Storesund J.E."/>
            <person name="Kallscheuer N."/>
            <person name="Luecker S."/>
            <person name="Lage O.M."/>
            <person name="Pohl T."/>
            <person name="Merkel B.J."/>
            <person name="Hornburger P."/>
            <person name="Mueller R.-W."/>
            <person name="Bruemmer F."/>
            <person name="Labrenz M."/>
            <person name="Spormann A.M."/>
            <person name="Op den Camp H."/>
            <person name="Overmann J."/>
            <person name="Amann R."/>
            <person name="Jetten M.S.M."/>
            <person name="Mascher T."/>
            <person name="Medema M.H."/>
            <person name="Devos D.P."/>
            <person name="Kaster A.-K."/>
            <person name="Ovreas L."/>
            <person name="Rohde M."/>
            <person name="Galperin M.Y."/>
            <person name="Jogler C."/>
        </authorList>
    </citation>
    <scope>NUCLEOTIDE SEQUENCE [LARGE SCALE GENOMIC DNA]</scope>
    <source>
        <strain evidence="2 3">Pr1d</strain>
    </source>
</reference>
<dbReference type="KEGG" id="bgok:Pr1d_02750"/>
<organism evidence="2 3">
    <name type="scientific">Bythopirellula goksoeyrii</name>
    <dbReference type="NCBI Taxonomy" id="1400387"/>
    <lineage>
        <taxon>Bacteria</taxon>
        <taxon>Pseudomonadati</taxon>
        <taxon>Planctomycetota</taxon>
        <taxon>Planctomycetia</taxon>
        <taxon>Pirellulales</taxon>
        <taxon>Lacipirellulaceae</taxon>
        <taxon>Bythopirellula</taxon>
    </lineage>
</organism>
<keyword evidence="1" id="KW-0732">Signal</keyword>
<feature type="signal peptide" evidence="1">
    <location>
        <begin position="1"/>
        <end position="20"/>
    </location>
</feature>
<dbReference type="Proteomes" id="UP000323917">
    <property type="component" value="Chromosome"/>
</dbReference>
<evidence type="ECO:0008006" key="4">
    <source>
        <dbReference type="Google" id="ProtNLM"/>
    </source>
</evidence>
<dbReference type="InterPro" id="IPR055876">
    <property type="entry name" value="DUF7453"/>
</dbReference>
<keyword evidence="3" id="KW-1185">Reference proteome</keyword>
<dbReference type="Pfam" id="PF24251">
    <property type="entry name" value="DUF7453"/>
    <property type="match status" value="1"/>
</dbReference>
<accession>A0A5B9Q227</accession>
<name>A0A5B9Q227_9BACT</name>
<dbReference type="AlphaFoldDB" id="A0A5B9Q227"/>
<dbReference type="EMBL" id="CP042913">
    <property type="protein sequence ID" value="QEG33014.1"/>
    <property type="molecule type" value="Genomic_DNA"/>
</dbReference>
<gene>
    <name evidence="2" type="ORF">Pr1d_02750</name>
</gene>
<proteinExistence type="predicted"/>
<dbReference type="RefSeq" id="WP_148071824.1">
    <property type="nucleotide sequence ID" value="NZ_CP042913.1"/>
</dbReference>
<feature type="chain" id="PRO_5022664941" description="PEP-CTERM protein-sorting domain-containing protein" evidence="1">
    <location>
        <begin position="21"/>
        <end position="590"/>
    </location>
</feature>
<evidence type="ECO:0000256" key="1">
    <source>
        <dbReference type="SAM" id="SignalP"/>
    </source>
</evidence>
<evidence type="ECO:0000313" key="2">
    <source>
        <dbReference type="EMBL" id="QEG33014.1"/>
    </source>
</evidence>
<dbReference type="NCBIfam" id="TIGR05002">
    <property type="entry name" value="NxxGxxAF_repeat"/>
    <property type="match status" value="5"/>
</dbReference>
<protein>
    <recommendedName>
        <fullName evidence="4">PEP-CTERM protein-sorting domain-containing protein</fullName>
    </recommendedName>
</protein>
<dbReference type="OrthoDB" id="267377at2"/>
<sequence precursor="true">MRWTSFLVLSLVVLSSHSHATIGTIVVSGGDAAEIAGAKFDSFTLASLNSSGHATFVATLQEAVGGVSTTNDQVLYTFEGGLSLKAREGSGGVPAIADANFSDLVDVAISDSGDVLVRATLAIGPGDVTSSSNQGLWRFLTGGNQLLARTGVGDTPGVAGGQFKKIPNFIRTTENGDSAFSDQLVSGGTITLANDIGIWFYQGSTGSLIVREEVSQVPGIPSATFSTLGIPSINNNAQGTARATLKHDATLGIDSSNHVGVWKYTGSSGELIARQAVGNAPETGNPFSSFGHPVINDSGQVAFRAELTSGSGGLWRYTTSVGELVALANTDTVPEVPNASFSTFDEPRFADNGALVVHAELNSGPGGVNNGNNSGIWRFTSSGNHLLARTGSGGVPGLPGANFSDLGAYTANANGSAVIAATLEMGPGGVGSDDSGIWLYPATGIPELIARKGDQLAGRIVAGLSLLSNDLFGRPVRGFNNQNQLLFHAEFTNGDEGLFLFTPGGGSSADFNGDTFVDDTDLSTWQSAYESTTAGDADGDGDSDGADFLAWQRQFTGSGAAASNLSVPEPTGVYLALAFLGLLVPRRISG</sequence>